<dbReference type="GO" id="GO:0070573">
    <property type="term" value="F:metallodipeptidase activity"/>
    <property type="evidence" value="ECO:0007669"/>
    <property type="project" value="InterPro"/>
</dbReference>
<protein>
    <submittedName>
        <fullName evidence="1">Fused gamma-glutamyl-gamma-aminobutyrate hydrolase/peptidase</fullName>
    </submittedName>
</protein>
<dbReference type="Proteomes" id="UP000186685">
    <property type="component" value="Unassembled WGS sequence"/>
</dbReference>
<dbReference type="InterPro" id="IPR032466">
    <property type="entry name" value="Metal_Hydrolase"/>
</dbReference>
<dbReference type="CDD" id="cd01745">
    <property type="entry name" value="GATase1_2"/>
    <property type="match status" value="1"/>
</dbReference>
<comment type="caution">
    <text evidence="1">The sequence shown here is derived from an EMBL/GenBank/DDBJ whole genome shotgun (WGS) entry which is preliminary data.</text>
</comment>
<dbReference type="SUPFAM" id="SSF51556">
    <property type="entry name" value="Metallo-dependent hydrolases"/>
    <property type="match status" value="1"/>
</dbReference>
<dbReference type="GO" id="GO:0006508">
    <property type="term" value="P:proteolysis"/>
    <property type="evidence" value="ECO:0007669"/>
    <property type="project" value="InterPro"/>
</dbReference>
<sequence length="588" mass="64893">MDSFNWTDIYASLCAGSCNSDKRVPMIGITGNLNDQTCTLAEGYWRAVLNAGCIPVIIPPYEETDNLGDMLDRLDGILLSGGGDINPPMLGEEPVEALGSVNPVRDVQELVLVRLATDRQIPILGICRGIQILAAALGGEVYQDMASQMNGKIMKHSQQMDRRYASHNVEIEKGSLLYGIFGKEKLAVNSFHHQAVKTPPRGFKVSARSADGVIEAIESTEYKSIIGVQWHPECFCLRGAHDMDGLFGWLAREARSFMEAKRLHERILTFDSHCDTPMFFGKDIDFGRRDPQVLVDLHKMHEGRLDATVMAAYLPQGERDEESLLSATAKADQIITRIEELAARHCTEMDIAYVPDDLYRLKRDGKKAVMIGIENGYAVGLDIRNVEHFRRRGVVYMTLCHNGDNDICDSARGNGEHGGVSEFGAKVIDEMNRTGMMVDLSHGAESSFYDALEISRTPIVCSHSSAKVLCCHPRNLTDEQMKALAARGGVAQVTLYHGFLREEGEASIMDAIEHLNHMVNVMGIEHVGIGTDFDGDGGVSGCASASELINFTRKLMAERYSEKDIALIWGGNFLRVMDEVQRYAVGNA</sequence>
<dbReference type="InterPro" id="IPR008257">
    <property type="entry name" value="Pept_M19"/>
</dbReference>
<accession>A0A854C105</accession>
<dbReference type="Pfam" id="PF07722">
    <property type="entry name" value="Peptidase_C26"/>
    <property type="match status" value="1"/>
</dbReference>
<dbReference type="CDD" id="cd01301">
    <property type="entry name" value="rDP_like"/>
    <property type="match status" value="1"/>
</dbReference>
<dbReference type="Gene3D" id="3.20.20.140">
    <property type="entry name" value="Metal-dependent hydrolases"/>
    <property type="match status" value="1"/>
</dbReference>
<dbReference type="SUPFAM" id="SSF52317">
    <property type="entry name" value="Class I glutamine amidotransferase-like"/>
    <property type="match status" value="1"/>
</dbReference>
<proteinExistence type="predicted"/>
<dbReference type="InterPro" id="IPR029062">
    <property type="entry name" value="Class_I_gatase-like"/>
</dbReference>
<evidence type="ECO:0000313" key="1">
    <source>
        <dbReference type="EMBL" id="OKZ10469.1"/>
    </source>
</evidence>
<dbReference type="PROSITE" id="PS51273">
    <property type="entry name" value="GATASE_TYPE_1"/>
    <property type="match status" value="1"/>
</dbReference>
<dbReference type="InterPro" id="IPR011697">
    <property type="entry name" value="Peptidase_C26"/>
</dbReference>
<dbReference type="PANTHER" id="PTHR10443">
    <property type="entry name" value="MICROSOMAL DIPEPTIDASE"/>
    <property type="match status" value="1"/>
</dbReference>
<dbReference type="PROSITE" id="PS51365">
    <property type="entry name" value="RENAL_DIPEPTIDASE_2"/>
    <property type="match status" value="1"/>
</dbReference>
<gene>
    <name evidence="1" type="ORF">BHV76_06195</name>
</gene>
<keyword evidence="1" id="KW-0378">Hydrolase</keyword>
<organism evidence="1 2">
    <name type="scientific">Phocaeicola plebeius</name>
    <dbReference type="NCBI Taxonomy" id="310297"/>
    <lineage>
        <taxon>Bacteria</taxon>
        <taxon>Pseudomonadati</taxon>
        <taxon>Bacteroidota</taxon>
        <taxon>Bacteroidia</taxon>
        <taxon>Bacteroidales</taxon>
        <taxon>Bacteroidaceae</taxon>
        <taxon>Phocaeicola</taxon>
    </lineage>
</organism>
<name>A0A854C105_9BACT</name>
<dbReference type="PANTHER" id="PTHR10443:SF12">
    <property type="entry name" value="DIPEPTIDASE"/>
    <property type="match status" value="1"/>
</dbReference>
<dbReference type="EMBL" id="MNQR01000019">
    <property type="protein sequence ID" value="OKZ10469.1"/>
    <property type="molecule type" value="Genomic_DNA"/>
</dbReference>
<dbReference type="Pfam" id="PF01244">
    <property type="entry name" value="Peptidase_M19"/>
    <property type="match status" value="1"/>
</dbReference>
<dbReference type="AlphaFoldDB" id="A0A854C105"/>
<reference evidence="1 2" key="1">
    <citation type="journal article" date="2016" name="Nat. Biotechnol.">
        <title>Measurement of bacterial replication rates in microbial communities.</title>
        <authorList>
            <person name="Brown C.T."/>
            <person name="Olm M.R."/>
            <person name="Thomas B.C."/>
            <person name="Banfield J.F."/>
        </authorList>
    </citation>
    <scope>NUCLEOTIDE SEQUENCE [LARGE SCALE GENOMIC DNA]</scope>
    <source>
        <strain evidence="1">45_130</strain>
    </source>
</reference>
<dbReference type="Gene3D" id="3.40.50.880">
    <property type="match status" value="1"/>
</dbReference>
<evidence type="ECO:0000313" key="2">
    <source>
        <dbReference type="Proteomes" id="UP000186685"/>
    </source>
</evidence>